<dbReference type="GO" id="GO:0008610">
    <property type="term" value="P:lipid biosynthetic process"/>
    <property type="evidence" value="ECO:0007669"/>
    <property type="project" value="InterPro"/>
</dbReference>
<dbReference type="EMBL" id="JAQIFT010000068">
    <property type="protein sequence ID" value="MDA3733750.1"/>
    <property type="molecule type" value="Genomic_DNA"/>
</dbReference>
<evidence type="ECO:0000256" key="6">
    <source>
        <dbReference type="PIRSR" id="PIRSR003085-1"/>
    </source>
</evidence>
<dbReference type="AlphaFoldDB" id="A0AA42DR95"/>
<comment type="similarity">
    <text evidence="1">Belongs to the CFA/CMAS family.</text>
</comment>
<dbReference type="PIRSF" id="PIRSF003085">
    <property type="entry name" value="CMAS"/>
    <property type="match status" value="1"/>
</dbReference>
<evidence type="ECO:0000256" key="1">
    <source>
        <dbReference type="ARBA" id="ARBA00010815"/>
    </source>
</evidence>
<proteinExistence type="inferred from homology"/>
<dbReference type="InterPro" id="IPR057206">
    <property type="entry name" value="DUF7884"/>
</dbReference>
<dbReference type="CDD" id="cd02440">
    <property type="entry name" value="AdoMet_MTases"/>
    <property type="match status" value="1"/>
</dbReference>
<keyword evidence="5" id="KW-0443">Lipid metabolism</keyword>
<protein>
    <submittedName>
        <fullName evidence="8">Cyclopropane-fatty-acyl-phospholipid synthase</fullName>
    </submittedName>
</protein>
<dbReference type="InterPro" id="IPR050723">
    <property type="entry name" value="CFA/CMAS"/>
</dbReference>
<dbReference type="PANTHER" id="PTHR43667:SF1">
    <property type="entry name" value="CYCLOPROPANE-FATTY-ACYL-PHOSPHOLIPID SYNTHASE"/>
    <property type="match status" value="1"/>
</dbReference>
<keyword evidence="4" id="KW-0949">S-adenosyl-L-methionine</keyword>
<comment type="caution">
    <text evidence="8">The sequence shown here is derived from an EMBL/GenBank/DDBJ whole genome shotgun (WGS) entry which is preliminary data.</text>
</comment>
<evidence type="ECO:0000259" key="7">
    <source>
        <dbReference type="Pfam" id="PF25371"/>
    </source>
</evidence>
<reference evidence="8" key="1">
    <citation type="journal article" date="2023" name="Int. J. Syst. Evol. Microbiol.">
        <title>&lt;i&gt;Holtiella tumoricola&lt;/i&gt; gen. nov. sp. nov., isolated from a human clinical sample.</title>
        <authorList>
            <person name="Allen-Vercoe E."/>
            <person name="Daigneault M.C."/>
            <person name="Vancuren S.J."/>
            <person name="Cochrane K."/>
            <person name="O'Neal L.L."/>
            <person name="Sankaranarayanan K."/>
            <person name="Lawson P.A."/>
        </authorList>
    </citation>
    <scope>NUCLEOTIDE SEQUENCE</scope>
    <source>
        <strain evidence="8">CC70A</strain>
    </source>
</reference>
<dbReference type="Pfam" id="PF02353">
    <property type="entry name" value="CMAS"/>
    <property type="match status" value="1"/>
</dbReference>
<evidence type="ECO:0000256" key="5">
    <source>
        <dbReference type="ARBA" id="ARBA00023098"/>
    </source>
</evidence>
<dbReference type="InterPro" id="IPR029063">
    <property type="entry name" value="SAM-dependent_MTases_sf"/>
</dbReference>
<evidence type="ECO:0000313" key="8">
    <source>
        <dbReference type="EMBL" id="MDA3733750.1"/>
    </source>
</evidence>
<feature type="active site" evidence="6">
    <location>
        <position position="359"/>
    </location>
</feature>
<evidence type="ECO:0000256" key="4">
    <source>
        <dbReference type="ARBA" id="ARBA00022691"/>
    </source>
</evidence>
<dbReference type="GO" id="GO:0008168">
    <property type="term" value="F:methyltransferase activity"/>
    <property type="evidence" value="ECO:0007669"/>
    <property type="project" value="UniProtKB-KW"/>
</dbReference>
<dbReference type="InterPro" id="IPR003333">
    <property type="entry name" value="CMAS"/>
</dbReference>
<dbReference type="GO" id="GO:0032259">
    <property type="term" value="P:methylation"/>
    <property type="evidence" value="ECO:0007669"/>
    <property type="project" value="UniProtKB-KW"/>
</dbReference>
<accession>A0AA42DR95</accession>
<dbReference type="Pfam" id="PF25371">
    <property type="entry name" value="DUF7884"/>
    <property type="match status" value="1"/>
</dbReference>
<dbReference type="SUPFAM" id="SSF53335">
    <property type="entry name" value="S-adenosyl-L-methionine-dependent methyltransferases"/>
    <property type="match status" value="1"/>
</dbReference>
<evidence type="ECO:0000256" key="3">
    <source>
        <dbReference type="ARBA" id="ARBA00022679"/>
    </source>
</evidence>
<organism evidence="8 9">
    <name type="scientific">Holtiella tumoricola</name>
    <dbReference type="NCBI Taxonomy" id="3018743"/>
    <lineage>
        <taxon>Bacteria</taxon>
        <taxon>Bacillati</taxon>
        <taxon>Bacillota</taxon>
        <taxon>Clostridia</taxon>
        <taxon>Lachnospirales</taxon>
        <taxon>Cellulosilyticaceae</taxon>
        <taxon>Holtiella</taxon>
    </lineage>
</organism>
<dbReference type="PANTHER" id="PTHR43667">
    <property type="entry name" value="CYCLOPROPANE-FATTY-ACYL-PHOSPHOLIPID SYNTHASE"/>
    <property type="match status" value="1"/>
</dbReference>
<dbReference type="Proteomes" id="UP001169242">
    <property type="component" value="Unassembled WGS sequence"/>
</dbReference>
<name>A0AA42DR95_9FIRM</name>
<keyword evidence="3" id="KW-0808">Transferase</keyword>
<keyword evidence="2" id="KW-0489">Methyltransferase</keyword>
<gene>
    <name evidence="8" type="ORF">PBV87_19960</name>
</gene>
<evidence type="ECO:0000256" key="2">
    <source>
        <dbReference type="ARBA" id="ARBA00022603"/>
    </source>
</evidence>
<dbReference type="Gene3D" id="3.40.50.150">
    <property type="entry name" value="Vaccinia Virus protein VP39"/>
    <property type="match status" value="1"/>
</dbReference>
<keyword evidence="9" id="KW-1185">Reference proteome</keyword>
<feature type="domain" description="DUF7884" evidence="7">
    <location>
        <begin position="9"/>
        <end position="90"/>
    </location>
</feature>
<evidence type="ECO:0000313" key="9">
    <source>
        <dbReference type="Proteomes" id="UP001169242"/>
    </source>
</evidence>
<sequence length="393" mass="45257">MNMQKAPIKELISNFKGINFTLQFGDGECVQVGNTPSDFKVILKEPIHTLDFILSYTLAFGEAYMNGNLEIEGNLYEALDAILKFKNHFHTHFHLLPELFHTSTSASHQKKQVSSHYDLGNDFYKLWLDETMSYSCAYFKSSLDTLYEAQMNKIHHILSKLNLQKGQSLLDIGCGWGHLLIEAAKLYKVHGVGITLSQEQYDGFNARIQAENLQDYLEVKLMDYRELANSDLCFDRIVSVGMLEHVGRNHYKLFLSCIDHVLKDGGLVLLHYISSQIESPGDAWIKKYIFPGGVIPSLREIVSLLPNYHDYIIDIESLRRHYTQTLLMWADNFENALPQVHKMFGEKFIRMWRMYLASCAACFNNGVVDLHQILFTKGVNNELPMTRDYLYTK</sequence>